<comment type="caution">
    <text evidence="3">The sequence shown here is derived from an EMBL/GenBank/DDBJ whole genome shotgun (WGS) entry which is preliminary data.</text>
</comment>
<feature type="transmembrane region" description="Helical" evidence="1">
    <location>
        <begin position="97"/>
        <end position="116"/>
    </location>
</feature>
<dbReference type="SUPFAM" id="SSF103481">
    <property type="entry name" value="Multidrug resistance efflux transporter EmrE"/>
    <property type="match status" value="2"/>
</dbReference>
<evidence type="ECO:0000256" key="1">
    <source>
        <dbReference type="SAM" id="Phobius"/>
    </source>
</evidence>
<keyword evidence="1" id="KW-0812">Transmembrane</keyword>
<dbReference type="OrthoDB" id="9810239at2"/>
<name>A0A085U003_9RHOB</name>
<dbReference type="InterPro" id="IPR000620">
    <property type="entry name" value="EamA_dom"/>
</dbReference>
<feature type="transmembrane region" description="Helical" evidence="1">
    <location>
        <begin position="210"/>
        <end position="228"/>
    </location>
</feature>
<dbReference type="AlphaFoldDB" id="A0A085U003"/>
<feature type="transmembrane region" description="Helical" evidence="1">
    <location>
        <begin position="67"/>
        <end position="91"/>
    </location>
</feature>
<dbReference type="STRING" id="1317124.DW2_03289"/>
<feature type="transmembrane region" description="Helical" evidence="1">
    <location>
        <begin position="153"/>
        <end position="173"/>
    </location>
</feature>
<evidence type="ECO:0000259" key="2">
    <source>
        <dbReference type="Pfam" id="PF00892"/>
    </source>
</evidence>
<evidence type="ECO:0000313" key="3">
    <source>
        <dbReference type="EMBL" id="KFE36300.1"/>
    </source>
</evidence>
<dbReference type="eggNOG" id="COG0697">
    <property type="taxonomic scope" value="Bacteria"/>
</dbReference>
<feature type="domain" description="EamA" evidence="2">
    <location>
        <begin position="7"/>
        <end position="140"/>
    </location>
</feature>
<feature type="transmembrane region" description="Helical" evidence="1">
    <location>
        <begin position="263"/>
        <end position="283"/>
    </location>
</feature>
<feature type="transmembrane region" description="Helical" evidence="1">
    <location>
        <begin position="123"/>
        <end position="141"/>
    </location>
</feature>
<keyword evidence="1" id="KW-1133">Transmembrane helix</keyword>
<dbReference type="EMBL" id="AQRC01000002">
    <property type="protein sequence ID" value="KFE36300.1"/>
    <property type="molecule type" value="Genomic_DNA"/>
</dbReference>
<dbReference type="Proteomes" id="UP000028607">
    <property type="component" value="Unassembled WGS sequence"/>
</dbReference>
<evidence type="ECO:0000313" key="4">
    <source>
        <dbReference type="Proteomes" id="UP000028607"/>
    </source>
</evidence>
<dbReference type="Pfam" id="PF00892">
    <property type="entry name" value="EamA"/>
    <property type="match status" value="1"/>
</dbReference>
<dbReference type="InterPro" id="IPR037185">
    <property type="entry name" value="EmrE-like"/>
</dbReference>
<keyword evidence="1" id="KW-0472">Membrane</keyword>
<keyword evidence="4" id="KW-1185">Reference proteome</keyword>
<sequence>MTRHPSFGIFLALFGALAISPDTLLMRWSQMSGAQMIAWRGLLMGTMLLSAWLVFRRGHLHRDLRLVATGAGILVVFCQFANASLFAVGIAAAPVSVVLFSVSTVPVFAALLSRIFLKEPSHWSTWAAIAAVLGGIGLAVFGKTPGMAVGTPILGAAAGLGVALSLALTFVTIRRTPDLPILLAVGCGAVLAGAAALIRTGPETMFDGRIWAIALAGGLVLPVSFFSLSFASRHTPASNVSLVMLLETILGPIWVWAGTGEAPTPAMLTGGAIVIASLMLYLWHSERRKASHLTRAGTLPLEGSETAPQGGK</sequence>
<dbReference type="RefSeq" id="WP_081874828.1">
    <property type="nucleotide sequence ID" value="NZ_AQRC01000002.1"/>
</dbReference>
<reference evidence="4" key="1">
    <citation type="submission" date="2013-04" db="EMBL/GenBank/DDBJ databases">
        <title>Thioclava sp. 13D2W-2 Genome Sequencing.</title>
        <authorList>
            <person name="Lai Q."/>
            <person name="Li G."/>
            <person name="Shao Z."/>
        </authorList>
    </citation>
    <scope>NUCLEOTIDE SEQUENCE [LARGE SCALE GENOMIC DNA]</scope>
    <source>
        <strain evidence="4">13D2W-2</strain>
    </source>
</reference>
<dbReference type="GO" id="GO:0016020">
    <property type="term" value="C:membrane"/>
    <property type="evidence" value="ECO:0007669"/>
    <property type="project" value="InterPro"/>
</dbReference>
<feature type="transmembrane region" description="Helical" evidence="1">
    <location>
        <begin position="240"/>
        <end position="257"/>
    </location>
</feature>
<proteinExistence type="predicted"/>
<feature type="transmembrane region" description="Helical" evidence="1">
    <location>
        <begin position="180"/>
        <end position="198"/>
    </location>
</feature>
<dbReference type="PATRIC" id="fig|1317124.6.peg.662"/>
<dbReference type="PANTHER" id="PTHR22911">
    <property type="entry name" value="ACYL-MALONYL CONDENSING ENZYME-RELATED"/>
    <property type="match status" value="1"/>
</dbReference>
<protein>
    <submittedName>
        <fullName evidence="3">Membrane protein</fullName>
    </submittedName>
</protein>
<gene>
    <name evidence="3" type="ORF">DW2_03289</name>
</gene>
<reference evidence="3 4" key="2">
    <citation type="journal article" date="2015" name="Antonie Van Leeuwenhoek">
        <title>Thioclava indica sp. nov., isolated from surface seawater of the Indian Ocean.</title>
        <authorList>
            <person name="Liu Y."/>
            <person name="Lai Q."/>
            <person name="Du J."/>
            <person name="Xu H."/>
            <person name="Jiang L."/>
            <person name="Shao Z."/>
        </authorList>
    </citation>
    <scope>NUCLEOTIDE SEQUENCE [LARGE SCALE GENOMIC DNA]</scope>
    <source>
        <strain evidence="3 4">13D2W-2</strain>
    </source>
</reference>
<feature type="transmembrane region" description="Helical" evidence="1">
    <location>
        <begin position="37"/>
        <end position="55"/>
    </location>
</feature>
<organism evidence="3 4">
    <name type="scientific">Thioclava atlantica</name>
    <dbReference type="NCBI Taxonomy" id="1317124"/>
    <lineage>
        <taxon>Bacteria</taxon>
        <taxon>Pseudomonadati</taxon>
        <taxon>Pseudomonadota</taxon>
        <taxon>Alphaproteobacteria</taxon>
        <taxon>Rhodobacterales</taxon>
        <taxon>Paracoccaceae</taxon>
        <taxon>Thioclava</taxon>
    </lineage>
</organism>
<accession>A0A085U003</accession>